<reference evidence="1 2" key="1">
    <citation type="submission" date="2017-04" db="EMBL/GenBank/DDBJ databases">
        <authorList>
            <person name="Afonso C.L."/>
            <person name="Miller P.J."/>
            <person name="Scott M.A."/>
            <person name="Spackman E."/>
            <person name="Goraichik I."/>
            <person name="Dimitrov K.M."/>
            <person name="Suarez D.L."/>
            <person name="Swayne D.E."/>
        </authorList>
    </citation>
    <scope>NUCLEOTIDE SEQUENCE [LARGE SCALE GENOMIC DNA]</scope>
    <source>
        <strain evidence="1 2">LMG26642</strain>
    </source>
</reference>
<evidence type="ECO:0000313" key="2">
    <source>
        <dbReference type="Proteomes" id="UP000193435"/>
    </source>
</evidence>
<evidence type="ECO:0008006" key="3">
    <source>
        <dbReference type="Google" id="ProtNLM"/>
    </source>
</evidence>
<dbReference type="AlphaFoldDB" id="A0A1X7N7M7"/>
<dbReference type="Pfam" id="PF08282">
    <property type="entry name" value="Hydrolase_3"/>
    <property type="match status" value="1"/>
</dbReference>
<dbReference type="GO" id="GO:0005829">
    <property type="term" value="C:cytosol"/>
    <property type="evidence" value="ECO:0007669"/>
    <property type="project" value="TreeGrafter"/>
</dbReference>
<dbReference type="NCBIfam" id="TIGR00099">
    <property type="entry name" value="Cof-subfamily"/>
    <property type="match status" value="1"/>
</dbReference>
<dbReference type="NCBIfam" id="TIGR01484">
    <property type="entry name" value="HAD-SF-IIB"/>
    <property type="match status" value="1"/>
</dbReference>
<dbReference type="PROSITE" id="PS01228">
    <property type="entry name" value="COF_1"/>
    <property type="match status" value="1"/>
</dbReference>
<proteinExistence type="predicted"/>
<dbReference type="PANTHER" id="PTHR10000">
    <property type="entry name" value="PHOSPHOSERINE PHOSPHATASE"/>
    <property type="match status" value="1"/>
</dbReference>
<evidence type="ECO:0000313" key="1">
    <source>
        <dbReference type="EMBL" id="SMH33500.1"/>
    </source>
</evidence>
<dbReference type="Gene3D" id="3.40.50.1000">
    <property type="entry name" value="HAD superfamily/HAD-like"/>
    <property type="match status" value="1"/>
</dbReference>
<protein>
    <recommendedName>
        <fullName evidence="3">Cof subfamily of IIB subfamily of haloacid dehalogenase superfamily/HAD-superfamily hydrolase, subfamily IIB</fullName>
    </recommendedName>
</protein>
<dbReference type="PROSITE" id="PS01229">
    <property type="entry name" value="COF_2"/>
    <property type="match status" value="1"/>
</dbReference>
<dbReference type="Gene3D" id="3.30.1240.10">
    <property type="match status" value="1"/>
</dbReference>
<dbReference type="SUPFAM" id="SSF56784">
    <property type="entry name" value="HAD-like"/>
    <property type="match status" value="1"/>
</dbReference>
<dbReference type="InterPro" id="IPR006379">
    <property type="entry name" value="HAD-SF_hydro_IIB"/>
</dbReference>
<dbReference type="GO" id="GO:0016791">
    <property type="term" value="F:phosphatase activity"/>
    <property type="evidence" value="ECO:0007669"/>
    <property type="project" value="TreeGrafter"/>
</dbReference>
<organism evidence="1 2">
    <name type="scientific">Carnobacterium iners</name>
    <dbReference type="NCBI Taxonomy" id="1073423"/>
    <lineage>
        <taxon>Bacteria</taxon>
        <taxon>Bacillati</taxon>
        <taxon>Bacillota</taxon>
        <taxon>Bacilli</taxon>
        <taxon>Lactobacillales</taxon>
        <taxon>Carnobacteriaceae</taxon>
        <taxon>Carnobacterium</taxon>
    </lineage>
</organism>
<dbReference type="InterPro" id="IPR000150">
    <property type="entry name" value="Cof"/>
</dbReference>
<name>A0A1X7N7M7_9LACT</name>
<keyword evidence="2" id="KW-1185">Reference proteome</keyword>
<dbReference type="STRING" id="1073423.SAMN04488700_1537"/>
<gene>
    <name evidence="1" type="ORF">SAMN04488700_1537</name>
</gene>
<dbReference type="EMBL" id="FXBJ01000002">
    <property type="protein sequence ID" value="SMH33500.1"/>
    <property type="molecule type" value="Genomic_DNA"/>
</dbReference>
<dbReference type="InterPro" id="IPR036412">
    <property type="entry name" value="HAD-like_sf"/>
</dbReference>
<sequence length="270" mass="30332">MMYKILALDVNGTLLTDQKELTTEVINAIRKAHQAGVKIVLCTERSYDGVVKVAHDIGNQFIDYAVCFNGALVKEARTHTTLSRVNLTKEDLSYLYLLSERVGCSVHFDDEHSIYTPNQHIGKYTIQEAYFNNTPLYYRNIYDLPENFVPSKAIFSGEKFKLDHFINQLPKEFFSRFYAAKSGPNFFEILNSTASKGNALHSLCERLDIDQQDVLAIGDQENDLSMLSFAGKSIAMGNAYKAVLELADEVTGTNNENGVATAIEKYLLTK</sequence>
<dbReference type="CDD" id="cd07516">
    <property type="entry name" value="HAD_Pase"/>
    <property type="match status" value="1"/>
</dbReference>
<dbReference type="PANTHER" id="PTHR10000:SF8">
    <property type="entry name" value="HAD SUPERFAMILY HYDROLASE-LIKE, TYPE 3"/>
    <property type="match status" value="1"/>
</dbReference>
<dbReference type="Proteomes" id="UP000193435">
    <property type="component" value="Unassembled WGS sequence"/>
</dbReference>
<dbReference type="RefSeq" id="WP_159446069.1">
    <property type="nucleotide sequence ID" value="NZ_FOAH01000038.1"/>
</dbReference>
<dbReference type="InterPro" id="IPR023214">
    <property type="entry name" value="HAD_sf"/>
</dbReference>
<dbReference type="GO" id="GO:0000287">
    <property type="term" value="F:magnesium ion binding"/>
    <property type="evidence" value="ECO:0007669"/>
    <property type="project" value="TreeGrafter"/>
</dbReference>
<accession>A0A1X7N7M7</accession>